<accession>A0A3M5DH50</accession>
<evidence type="ECO:0000313" key="1">
    <source>
        <dbReference type="EMBL" id="RMS48467.1"/>
    </source>
</evidence>
<evidence type="ECO:0000313" key="2">
    <source>
        <dbReference type="Proteomes" id="UP000270834"/>
    </source>
</evidence>
<gene>
    <name evidence="1" type="ORF">ALP65_04527</name>
</gene>
<protein>
    <recommendedName>
        <fullName evidence="3">Glycerol kinase</fullName>
    </recommendedName>
</protein>
<comment type="caution">
    <text evidence="1">The sequence shown here is derived from an EMBL/GenBank/DDBJ whole genome shotgun (WGS) entry which is preliminary data.</text>
</comment>
<dbReference type="Gene3D" id="3.30.420.40">
    <property type="match status" value="1"/>
</dbReference>
<dbReference type="AlphaFoldDB" id="A0A3M5DH50"/>
<dbReference type="EMBL" id="RBSQ01001054">
    <property type="protein sequence ID" value="RMS48467.1"/>
    <property type="molecule type" value="Genomic_DNA"/>
</dbReference>
<evidence type="ECO:0008006" key="3">
    <source>
        <dbReference type="Google" id="ProtNLM"/>
    </source>
</evidence>
<reference evidence="1 2" key="1">
    <citation type="submission" date="2018-08" db="EMBL/GenBank/DDBJ databases">
        <title>Recombination of ecologically and evolutionarily significant loci maintains genetic cohesion in the Pseudomonas syringae species complex.</title>
        <authorList>
            <person name="Dillon M."/>
            <person name="Thakur S."/>
            <person name="Almeida R.N.D."/>
            <person name="Weir B.S."/>
            <person name="Guttman D.S."/>
        </authorList>
    </citation>
    <scope>NUCLEOTIDE SEQUENCE [LARGE SCALE GENOMIC DNA]</scope>
    <source>
        <strain evidence="1 2">ICMP 7846</strain>
    </source>
</reference>
<name>A0A3M5DH50_PSEAI</name>
<organism evidence="1 2">
    <name type="scientific">Pseudomonas aeruginosa</name>
    <dbReference type="NCBI Taxonomy" id="287"/>
    <lineage>
        <taxon>Bacteria</taxon>
        <taxon>Pseudomonadati</taxon>
        <taxon>Pseudomonadota</taxon>
        <taxon>Gammaproteobacteria</taxon>
        <taxon>Pseudomonadales</taxon>
        <taxon>Pseudomonadaceae</taxon>
        <taxon>Pseudomonas</taxon>
    </lineage>
</organism>
<dbReference type="Proteomes" id="UP000270834">
    <property type="component" value="Unassembled WGS sequence"/>
</dbReference>
<proteinExistence type="predicted"/>
<sequence>MIERVFEPECDEPRREKLYAGWKKAVERTRGWDDGEL</sequence>